<dbReference type="InterPro" id="IPR052341">
    <property type="entry name" value="LOG_family_nucleotidases"/>
</dbReference>
<organism evidence="1 2">
    <name type="scientific">Candidatus Roizmanbacteria bacterium RIFCSPHIGHO2_02_FULL_37_24</name>
    <dbReference type="NCBI Taxonomy" id="1802037"/>
    <lineage>
        <taxon>Bacteria</taxon>
        <taxon>Candidatus Roizmaniibacteriota</taxon>
    </lineage>
</organism>
<name>A0A1F7H032_9BACT</name>
<dbReference type="Pfam" id="PF18306">
    <property type="entry name" value="LDcluster4"/>
    <property type="match status" value="1"/>
</dbReference>
<dbReference type="PANTHER" id="PTHR43393">
    <property type="entry name" value="CYTOKININ RIBOSIDE 5'-MONOPHOSPHATE PHOSPHORIBOHYDROLASE"/>
    <property type="match status" value="1"/>
</dbReference>
<protein>
    <recommendedName>
        <fullName evidence="3">Lysine decarboxylase</fullName>
    </recommendedName>
</protein>
<sequence length="209" mass="23324">MSDTTEKVIQTVAIFGHSLAKETDPDFIAAYDSAKLVAQSGRKIINGGGPGVMYAATKGAKDGGGEVSVVYYDPKRATEFEGRAGLQLADEEQKEANYIDRTQKLLELGDMYVIFNGGTGTVSEFAMAWAVAKLYFGHHKPLVLYGAFWQEIMNVFWKHMKVQEDAYRVFKYAITPQDVIKHIDDYEKLMYKHIKEGEPCVGGECSLFL</sequence>
<gene>
    <name evidence="1" type="ORF">A3C24_03195</name>
</gene>
<evidence type="ECO:0000313" key="2">
    <source>
        <dbReference type="Proteomes" id="UP000177159"/>
    </source>
</evidence>
<dbReference type="Proteomes" id="UP000177159">
    <property type="component" value="Unassembled WGS sequence"/>
</dbReference>
<dbReference type="PANTHER" id="PTHR43393:SF3">
    <property type="entry name" value="LYSINE DECARBOXYLASE-LIKE PROTEIN"/>
    <property type="match status" value="1"/>
</dbReference>
<dbReference type="GO" id="GO:0005829">
    <property type="term" value="C:cytosol"/>
    <property type="evidence" value="ECO:0007669"/>
    <property type="project" value="TreeGrafter"/>
</dbReference>
<dbReference type="SUPFAM" id="SSF102405">
    <property type="entry name" value="MCP/YpsA-like"/>
    <property type="match status" value="1"/>
</dbReference>
<dbReference type="EMBL" id="MFZM01000006">
    <property type="protein sequence ID" value="OGK24528.1"/>
    <property type="molecule type" value="Genomic_DNA"/>
</dbReference>
<dbReference type="Gene3D" id="3.40.50.450">
    <property type="match status" value="1"/>
</dbReference>
<accession>A0A1F7H032</accession>
<dbReference type="InterPro" id="IPR041164">
    <property type="entry name" value="LDcluster4"/>
</dbReference>
<dbReference type="AlphaFoldDB" id="A0A1F7H032"/>
<reference evidence="1 2" key="1">
    <citation type="journal article" date="2016" name="Nat. Commun.">
        <title>Thousands of microbial genomes shed light on interconnected biogeochemical processes in an aquifer system.</title>
        <authorList>
            <person name="Anantharaman K."/>
            <person name="Brown C.T."/>
            <person name="Hug L.A."/>
            <person name="Sharon I."/>
            <person name="Castelle C.J."/>
            <person name="Probst A.J."/>
            <person name="Thomas B.C."/>
            <person name="Singh A."/>
            <person name="Wilkins M.J."/>
            <person name="Karaoz U."/>
            <person name="Brodie E.L."/>
            <person name="Williams K.H."/>
            <person name="Hubbard S.S."/>
            <person name="Banfield J.F."/>
        </authorList>
    </citation>
    <scope>NUCLEOTIDE SEQUENCE [LARGE SCALE GENOMIC DNA]</scope>
</reference>
<comment type="caution">
    <text evidence="1">The sequence shown here is derived from an EMBL/GenBank/DDBJ whole genome shotgun (WGS) entry which is preliminary data.</text>
</comment>
<proteinExistence type="predicted"/>
<evidence type="ECO:0000313" key="1">
    <source>
        <dbReference type="EMBL" id="OGK24528.1"/>
    </source>
</evidence>
<evidence type="ECO:0008006" key="3">
    <source>
        <dbReference type="Google" id="ProtNLM"/>
    </source>
</evidence>